<dbReference type="EMBL" id="CAIY01000012">
    <property type="protein sequence ID" value="CCH66425.1"/>
    <property type="molecule type" value="Genomic_DNA"/>
</dbReference>
<accession>M1X293</accession>
<protein>
    <submittedName>
        <fullName evidence="1">Uncharacterized protein</fullName>
    </submittedName>
</protein>
<dbReference type="RefSeq" id="WP_008231856.1">
    <property type="nucleotide sequence ID" value="NZ_CAIY01000012.1"/>
</dbReference>
<comment type="caution">
    <text evidence="1">The sequence shown here is derived from an EMBL/GenBank/DDBJ whole genome shotgun (WGS) entry which is preliminary data.</text>
</comment>
<reference evidence="1 2" key="1">
    <citation type="submission" date="2012-05" db="EMBL/GenBank/DDBJ databases">
        <authorList>
            <person name="Hilton J."/>
        </authorList>
    </citation>
    <scope>NUCLEOTIDE SEQUENCE [LARGE SCALE GENOMIC DNA]</scope>
    <source>
        <strain evidence="1 2">HH01</strain>
    </source>
</reference>
<name>M1X293_9NOST</name>
<dbReference type="AlphaFoldDB" id="M1X293"/>
<evidence type="ECO:0000313" key="2">
    <source>
        <dbReference type="Proteomes" id="UP000053051"/>
    </source>
</evidence>
<proteinExistence type="predicted"/>
<evidence type="ECO:0000313" key="1">
    <source>
        <dbReference type="EMBL" id="CCH66425.1"/>
    </source>
</evidence>
<sequence>MFLLATKTIVVRLTEPEVGHYHENELLITLVMRLIGDQVILFSFNCWL</sequence>
<gene>
    <name evidence="1" type="ORF">RINTHH_2700</name>
</gene>
<reference evidence="2" key="2">
    <citation type="submission" date="2016-01" db="EMBL/GenBank/DDBJ databases">
        <title>Diatom-associated endosymboitic cyanobacterium lacks core nitrogen metabolism enzymes.</title>
        <authorList>
            <person name="Hilton J.A."/>
            <person name="Foster R.A."/>
            <person name="Tripp H.J."/>
            <person name="Carter B.J."/>
            <person name="Zehr J.P."/>
            <person name="Villareal T.A."/>
        </authorList>
    </citation>
    <scope>NUCLEOTIDE SEQUENCE [LARGE SCALE GENOMIC DNA]</scope>
    <source>
        <strain evidence="2">HH01</strain>
    </source>
</reference>
<keyword evidence="2" id="KW-1185">Reference proteome</keyword>
<dbReference type="Proteomes" id="UP000053051">
    <property type="component" value="Unassembled WGS sequence"/>
</dbReference>
<organism evidence="1 2">
    <name type="scientific">Richelia intracellularis HH01</name>
    <dbReference type="NCBI Taxonomy" id="1165094"/>
    <lineage>
        <taxon>Bacteria</taxon>
        <taxon>Bacillati</taxon>
        <taxon>Cyanobacteriota</taxon>
        <taxon>Cyanophyceae</taxon>
        <taxon>Nostocales</taxon>
        <taxon>Nostocaceae</taxon>
        <taxon>Richelia</taxon>
    </lineage>
</organism>